<sequence length="100" mass="11528">MFYPIKLDKIRNLRYGMKAISLIEKKFKKPIGRIDMENLTIEDVAEMIWAGLQHEDKELTPDKVMDLIDDYSDITTALQAMSNAFESAFGKVEDQEGKNK</sequence>
<gene>
    <name evidence="1" type="ORF">QBE51_03620</name>
</gene>
<dbReference type="RefSeq" id="WP_341877591.1">
    <property type="nucleotide sequence ID" value="NZ_CP121687.1"/>
</dbReference>
<keyword evidence="2" id="KW-1185">Reference proteome</keyword>
<protein>
    <recommendedName>
        <fullName evidence="3">Phage tail assembly protein</fullName>
    </recommendedName>
</protein>
<evidence type="ECO:0000313" key="2">
    <source>
        <dbReference type="Proteomes" id="UP001486565"/>
    </source>
</evidence>
<dbReference type="Proteomes" id="UP001486565">
    <property type="component" value="Chromosome"/>
</dbReference>
<name>A0ABZ2Y7S3_9FIRM</name>
<reference evidence="1 2" key="1">
    <citation type="submission" date="2023-03" db="EMBL/GenBank/DDBJ databases">
        <title>Novel Species.</title>
        <authorList>
            <person name="Ma S."/>
        </authorList>
    </citation>
    <scope>NUCLEOTIDE SEQUENCE [LARGE SCALE GENOMIC DNA]</scope>
    <source>
        <strain evidence="1 2">LIND6LT2</strain>
    </source>
</reference>
<organism evidence="1 2">
    <name type="scientific">Defluviitalea saccharophila</name>
    <dbReference type="NCBI Taxonomy" id="879970"/>
    <lineage>
        <taxon>Bacteria</taxon>
        <taxon>Bacillati</taxon>
        <taxon>Bacillota</taxon>
        <taxon>Clostridia</taxon>
        <taxon>Lachnospirales</taxon>
        <taxon>Defluviitaleaceae</taxon>
        <taxon>Defluviitalea</taxon>
    </lineage>
</organism>
<dbReference type="EMBL" id="CP121687">
    <property type="protein sequence ID" value="WZL70629.1"/>
    <property type="molecule type" value="Genomic_DNA"/>
</dbReference>
<evidence type="ECO:0000313" key="1">
    <source>
        <dbReference type="EMBL" id="WZL70629.1"/>
    </source>
</evidence>
<evidence type="ECO:0008006" key="3">
    <source>
        <dbReference type="Google" id="ProtNLM"/>
    </source>
</evidence>
<accession>A0ABZ2Y7S3</accession>
<proteinExistence type="predicted"/>